<reference evidence="1" key="1">
    <citation type="submission" date="2022-04" db="EMBL/GenBank/DDBJ databases">
        <title>Genome of the entomopathogenic fungus Entomophthora muscae.</title>
        <authorList>
            <person name="Elya C."/>
            <person name="Lovett B.R."/>
            <person name="Lee E."/>
            <person name="Macias A.M."/>
            <person name="Hajek A.E."/>
            <person name="De Bivort B.L."/>
            <person name="Kasson M.T."/>
            <person name="De Fine Licht H.H."/>
            <person name="Stajich J.E."/>
        </authorList>
    </citation>
    <scope>NUCLEOTIDE SEQUENCE</scope>
    <source>
        <strain evidence="1">Berkeley</strain>
    </source>
</reference>
<protein>
    <submittedName>
        <fullName evidence="1">Uncharacterized protein</fullName>
    </submittedName>
</protein>
<sequence length="312" mass="34689">MEAQSAAINTQESGKVPGVVDLTTESSSNFDSEELLAPSAKPLWIQVLSKFLSQLNLDQTQRALDAEMLILPASLYHSADSLLLLTLEEFKVHGLLATKQPLVSTEHDGSLLDKNANDVFQPEAKVISSVEYDISEEEMESRVQSFTKQMKDKSSQNNSEYIENTHLHSCARVNTSTTNQNLKKIQIIHNRHGPLLPTIQKGPSHQAKELKALSHTIGNPFEAEVSALAFPTVVERLENIETHLNLIIGSGLELTPVQRIQAIELKLMQLERQYPSLAATVFNQPKSNNPPPPTFIRLEEDNVYLSSFSQTI</sequence>
<name>A0ACC2SUR2_9FUNG</name>
<proteinExistence type="predicted"/>
<comment type="caution">
    <text evidence="1">The sequence shown here is derived from an EMBL/GenBank/DDBJ whole genome shotgun (WGS) entry which is preliminary data.</text>
</comment>
<keyword evidence="2" id="KW-1185">Reference proteome</keyword>
<evidence type="ECO:0000313" key="1">
    <source>
        <dbReference type="EMBL" id="KAJ9066124.1"/>
    </source>
</evidence>
<accession>A0ACC2SUR2</accession>
<dbReference type="Proteomes" id="UP001165960">
    <property type="component" value="Unassembled WGS sequence"/>
</dbReference>
<dbReference type="EMBL" id="QTSX02004305">
    <property type="protein sequence ID" value="KAJ9066124.1"/>
    <property type="molecule type" value="Genomic_DNA"/>
</dbReference>
<gene>
    <name evidence="1" type="ORF">DSO57_1012527</name>
</gene>
<evidence type="ECO:0000313" key="2">
    <source>
        <dbReference type="Proteomes" id="UP001165960"/>
    </source>
</evidence>
<organism evidence="1 2">
    <name type="scientific">Entomophthora muscae</name>
    <dbReference type="NCBI Taxonomy" id="34485"/>
    <lineage>
        <taxon>Eukaryota</taxon>
        <taxon>Fungi</taxon>
        <taxon>Fungi incertae sedis</taxon>
        <taxon>Zoopagomycota</taxon>
        <taxon>Entomophthoromycotina</taxon>
        <taxon>Entomophthoromycetes</taxon>
        <taxon>Entomophthorales</taxon>
        <taxon>Entomophthoraceae</taxon>
        <taxon>Entomophthora</taxon>
    </lineage>
</organism>